<keyword evidence="1" id="KW-0175">Coiled coil</keyword>
<evidence type="ECO:0008006" key="4">
    <source>
        <dbReference type="Google" id="ProtNLM"/>
    </source>
</evidence>
<sequence length="211" mass="24675">MGDEINVGYMDKLGKRTQDELYDLIEKVEDLKLQKQGEDAEISFFVSLSDRVQAVQNLRENEMKELDSSVTNLKKHLNELQISKFEYENRYLREKEECDRLKETEEILRKELHDTCAVVQSLKEEIDHLSEETKPSKEDVAILERNQSLLRLYKNLTGLKWDYTAPLSNHAGSVFNSVKNYCKYFCYPATEANVERVWDEIESAAHAVWSD</sequence>
<evidence type="ECO:0000313" key="3">
    <source>
        <dbReference type="Proteomes" id="UP000235965"/>
    </source>
</evidence>
<dbReference type="OrthoDB" id="6349744at2759"/>
<dbReference type="Proteomes" id="UP000235965">
    <property type="component" value="Unassembled WGS sequence"/>
</dbReference>
<protein>
    <recommendedName>
        <fullName evidence="4">Kinetochore protein Spc24</fullName>
    </recommendedName>
</protein>
<gene>
    <name evidence="2" type="ORF">B7P43_G08746</name>
</gene>
<accession>A0A2J7RNQ4</accession>
<organism evidence="2 3">
    <name type="scientific">Cryptotermes secundus</name>
    <dbReference type="NCBI Taxonomy" id="105785"/>
    <lineage>
        <taxon>Eukaryota</taxon>
        <taxon>Metazoa</taxon>
        <taxon>Ecdysozoa</taxon>
        <taxon>Arthropoda</taxon>
        <taxon>Hexapoda</taxon>
        <taxon>Insecta</taxon>
        <taxon>Pterygota</taxon>
        <taxon>Neoptera</taxon>
        <taxon>Polyneoptera</taxon>
        <taxon>Dictyoptera</taxon>
        <taxon>Blattodea</taxon>
        <taxon>Blattoidea</taxon>
        <taxon>Termitoidae</taxon>
        <taxon>Kalotermitidae</taxon>
        <taxon>Cryptotermitinae</taxon>
        <taxon>Cryptotermes</taxon>
    </lineage>
</organism>
<proteinExistence type="predicted"/>
<name>A0A2J7RNQ4_9NEOP</name>
<dbReference type="AlphaFoldDB" id="A0A2J7RNQ4"/>
<reference evidence="2 3" key="1">
    <citation type="submission" date="2017-12" db="EMBL/GenBank/DDBJ databases">
        <title>Hemimetabolous genomes reveal molecular basis of termite eusociality.</title>
        <authorList>
            <person name="Harrison M.C."/>
            <person name="Jongepier E."/>
            <person name="Robertson H.M."/>
            <person name="Arning N."/>
            <person name="Bitard-Feildel T."/>
            <person name="Chao H."/>
            <person name="Childers C.P."/>
            <person name="Dinh H."/>
            <person name="Doddapaneni H."/>
            <person name="Dugan S."/>
            <person name="Gowin J."/>
            <person name="Greiner C."/>
            <person name="Han Y."/>
            <person name="Hu H."/>
            <person name="Hughes D.S.T."/>
            <person name="Huylmans A.-K."/>
            <person name="Kemena C."/>
            <person name="Kremer L.P.M."/>
            <person name="Lee S.L."/>
            <person name="Lopez-Ezquerra A."/>
            <person name="Mallet L."/>
            <person name="Monroy-Kuhn J.M."/>
            <person name="Moser A."/>
            <person name="Murali S.C."/>
            <person name="Muzny D.M."/>
            <person name="Otani S."/>
            <person name="Piulachs M.-D."/>
            <person name="Poelchau M."/>
            <person name="Qu J."/>
            <person name="Schaub F."/>
            <person name="Wada-Katsumata A."/>
            <person name="Worley K.C."/>
            <person name="Xie Q."/>
            <person name="Ylla G."/>
            <person name="Poulsen M."/>
            <person name="Gibbs R.A."/>
            <person name="Schal C."/>
            <person name="Richards S."/>
            <person name="Belles X."/>
            <person name="Korb J."/>
            <person name="Bornberg-Bauer E."/>
        </authorList>
    </citation>
    <scope>NUCLEOTIDE SEQUENCE [LARGE SCALE GENOMIC DNA]</scope>
    <source>
        <tissue evidence="2">Whole body</tissue>
    </source>
</reference>
<evidence type="ECO:0000313" key="2">
    <source>
        <dbReference type="EMBL" id="PNF42466.1"/>
    </source>
</evidence>
<dbReference type="InParanoid" id="A0A2J7RNQ4"/>
<dbReference type="EMBL" id="NEVH01002148">
    <property type="protein sequence ID" value="PNF42466.1"/>
    <property type="molecule type" value="Genomic_DNA"/>
</dbReference>
<keyword evidence="3" id="KW-1185">Reference proteome</keyword>
<comment type="caution">
    <text evidence="2">The sequence shown here is derived from an EMBL/GenBank/DDBJ whole genome shotgun (WGS) entry which is preliminary data.</text>
</comment>
<feature type="coiled-coil region" evidence="1">
    <location>
        <begin position="63"/>
        <end position="132"/>
    </location>
</feature>
<evidence type="ECO:0000256" key="1">
    <source>
        <dbReference type="SAM" id="Coils"/>
    </source>
</evidence>